<feature type="coiled-coil region" evidence="1">
    <location>
        <begin position="43"/>
        <end position="70"/>
    </location>
</feature>
<organism evidence="2 3">
    <name type="scientific">Agrocybe pediades</name>
    <dbReference type="NCBI Taxonomy" id="84607"/>
    <lineage>
        <taxon>Eukaryota</taxon>
        <taxon>Fungi</taxon>
        <taxon>Dikarya</taxon>
        <taxon>Basidiomycota</taxon>
        <taxon>Agaricomycotina</taxon>
        <taxon>Agaricomycetes</taxon>
        <taxon>Agaricomycetidae</taxon>
        <taxon>Agaricales</taxon>
        <taxon>Agaricineae</taxon>
        <taxon>Strophariaceae</taxon>
        <taxon>Agrocybe</taxon>
    </lineage>
</organism>
<dbReference type="Gene3D" id="1.20.1280.50">
    <property type="match status" value="1"/>
</dbReference>
<name>A0A8H4QIF8_9AGAR</name>
<evidence type="ECO:0000313" key="2">
    <source>
        <dbReference type="EMBL" id="KAF4611514.1"/>
    </source>
</evidence>
<gene>
    <name evidence="2" type="ORF">D9613_004476</name>
</gene>
<keyword evidence="3" id="KW-1185">Reference proteome</keyword>
<dbReference type="AlphaFoldDB" id="A0A8H4QIF8"/>
<protein>
    <recommendedName>
        <fullName evidence="4">F-box domain-containing protein</fullName>
    </recommendedName>
</protein>
<dbReference type="Proteomes" id="UP000521872">
    <property type="component" value="Unassembled WGS sequence"/>
</dbReference>
<dbReference type="EMBL" id="JAACJL010000057">
    <property type="protein sequence ID" value="KAF4611514.1"/>
    <property type="molecule type" value="Genomic_DNA"/>
</dbReference>
<sequence>MTCPHRQDEQSNNQRNYIDLSQLDYVKSECPFKQGTCQPCQKMREAEKDIADAIAHLKDVLNRHQQLKTEINHFHSPIIRDLPVEILSKIFYSCFSEGKKMGSEEATLKDSLVPLKIGGICRTWRQIARRTPELWTVILVRTPTRSSNQYARMTQWIQNSRALPVDVFILETPKPWIRNPLEGCDCWKFCLQLLAQCCDRWMNATLDLSWESYQYIASQLMLKPPTRKLTLRALGDSLNEGLKLWQDSVAGPQHIAINNGVRLGHFHIDWQRVTHVEIYNNCSPKECASLLQNAPVLESCSFGHVESVRNSEQLPERVCHTSLRHLSLECDTLPARFFDHVTLPSLTELDYRFYSGSNFLADVLLDLSLYFWIPFENIQVLCGFIHHWSFDYHPQLCAIPYPFVASLSS</sequence>
<keyword evidence="1" id="KW-0175">Coiled coil</keyword>
<reference evidence="2 3" key="1">
    <citation type="submission" date="2019-12" db="EMBL/GenBank/DDBJ databases">
        <authorList>
            <person name="Floudas D."/>
            <person name="Bentzer J."/>
            <person name="Ahren D."/>
            <person name="Johansson T."/>
            <person name="Persson P."/>
            <person name="Tunlid A."/>
        </authorList>
    </citation>
    <scope>NUCLEOTIDE SEQUENCE [LARGE SCALE GENOMIC DNA]</scope>
    <source>
        <strain evidence="2 3">CBS 102.39</strain>
    </source>
</reference>
<proteinExistence type="predicted"/>
<comment type="caution">
    <text evidence="2">The sequence shown here is derived from an EMBL/GenBank/DDBJ whole genome shotgun (WGS) entry which is preliminary data.</text>
</comment>
<evidence type="ECO:0008006" key="4">
    <source>
        <dbReference type="Google" id="ProtNLM"/>
    </source>
</evidence>
<evidence type="ECO:0000313" key="3">
    <source>
        <dbReference type="Proteomes" id="UP000521872"/>
    </source>
</evidence>
<accession>A0A8H4QIF8</accession>
<evidence type="ECO:0000256" key="1">
    <source>
        <dbReference type="SAM" id="Coils"/>
    </source>
</evidence>